<comment type="caution">
    <text evidence="2">The sequence shown here is derived from an EMBL/GenBank/DDBJ whole genome shotgun (WGS) entry which is preliminary data.</text>
</comment>
<feature type="compositionally biased region" description="Low complexity" evidence="1">
    <location>
        <begin position="32"/>
        <end position="48"/>
    </location>
</feature>
<sequence length="48" mass="5338">MKDIKVELVESEPVEIRKSWEGANSILDTPPQEQSNDSSSNDSSSEED</sequence>
<reference evidence="2 3" key="1">
    <citation type="submission" date="2021-07" db="EMBL/GenBank/DDBJ databases">
        <title>Shewanella sp. nov, isolated from SCS.</title>
        <authorList>
            <person name="Cao W.R."/>
        </authorList>
    </citation>
    <scope>NUCLEOTIDE SEQUENCE [LARGE SCALE GENOMIC DNA]</scope>
    <source>
        <strain evidence="2 3">NR704-98</strain>
    </source>
</reference>
<dbReference type="Proteomes" id="UP001195963">
    <property type="component" value="Unassembled WGS sequence"/>
</dbReference>
<dbReference type="RefSeq" id="WP_220107997.1">
    <property type="nucleotide sequence ID" value="NZ_JAHZST010000001.1"/>
</dbReference>
<dbReference type="EMBL" id="JAHZST010000001">
    <property type="protein sequence ID" value="MBW8182281.1"/>
    <property type="molecule type" value="Genomic_DNA"/>
</dbReference>
<accession>A0ABS7DZA4</accession>
<evidence type="ECO:0000256" key="1">
    <source>
        <dbReference type="SAM" id="MobiDB-lite"/>
    </source>
</evidence>
<keyword evidence="3" id="KW-1185">Reference proteome</keyword>
<evidence type="ECO:0000313" key="3">
    <source>
        <dbReference type="Proteomes" id="UP001195963"/>
    </source>
</evidence>
<gene>
    <name evidence="2" type="ORF">K0625_01255</name>
</gene>
<name>A0ABS7DZA4_9GAMM</name>
<evidence type="ECO:0000313" key="2">
    <source>
        <dbReference type="EMBL" id="MBW8182281.1"/>
    </source>
</evidence>
<feature type="region of interest" description="Disordered" evidence="1">
    <location>
        <begin position="17"/>
        <end position="48"/>
    </location>
</feature>
<protein>
    <submittedName>
        <fullName evidence="2">Uncharacterized protein</fullName>
    </submittedName>
</protein>
<proteinExistence type="predicted"/>
<organism evidence="2 3">
    <name type="scientific">Shewanella nanhaiensis</name>
    <dbReference type="NCBI Taxonomy" id="2864872"/>
    <lineage>
        <taxon>Bacteria</taxon>
        <taxon>Pseudomonadati</taxon>
        <taxon>Pseudomonadota</taxon>
        <taxon>Gammaproteobacteria</taxon>
        <taxon>Alteromonadales</taxon>
        <taxon>Shewanellaceae</taxon>
        <taxon>Shewanella</taxon>
    </lineage>
</organism>